<dbReference type="AlphaFoldDB" id="A0A9Q8V3V7"/>
<evidence type="ECO:0000313" key="1">
    <source>
        <dbReference type="EMBL" id="UNH30051.1"/>
    </source>
</evidence>
<name>A0A9Q8V3V7_9GAMM</name>
<dbReference type="Proteomes" id="UP000829116">
    <property type="component" value="Chromosome"/>
</dbReference>
<protein>
    <submittedName>
        <fullName evidence="1">Uncharacterized protein</fullName>
    </submittedName>
</protein>
<reference evidence="1" key="1">
    <citation type="submission" date="2022-03" db="EMBL/GenBank/DDBJ databases">
        <title>ESBL-producing Moellerella wisconsensis and Escherichia marmotae isolated from wild game meat.</title>
        <authorList>
            <person name="Biggel M."/>
        </authorList>
    </citation>
    <scope>NUCLEOTIDE SEQUENCE</scope>
    <source>
        <strain evidence="1">W51</strain>
    </source>
</reference>
<evidence type="ECO:0000313" key="2">
    <source>
        <dbReference type="Proteomes" id="UP000829116"/>
    </source>
</evidence>
<gene>
    <name evidence="1" type="ORF">MNY72_11950</name>
</gene>
<dbReference type="RefSeq" id="WP_241541900.1">
    <property type="nucleotide sequence ID" value="NZ_CAWQWN010000001.1"/>
</dbReference>
<accession>A0A9Q8V3V7</accession>
<dbReference type="EMBL" id="CP093245">
    <property type="protein sequence ID" value="UNH30051.1"/>
    <property type="molecule type" value="Genomic_DNA"/>
</dbReference>
<organism evidence="1 2">
    <name type="scientific">Moellerella wisconsensis</name>
    <dbReference type="NCBI Taxonomy" id="158849"/>
    <lineage>
        <taxon>Bacteria</taxon>
        <taxon>Pseudomonadati</taxon>
        <taxon>Pseudomonadota</taxon>
        <taxon>Gammaproteobacteria</taxon>
        <taxon>Enterobacterales</taxon>
        <taxon>Morganellaceae</taxon>
        <taxon>Moellerella</taxon>
    </lineage>
</organism>
<sequence length="118" mass="13833">MVFNIINTNVTEITLEQTPDSDKNSISMTSYYFYDQKEKKNVKASMDVALCIANKLKLTFKYNFFFKFEGEIINENLQDFMDEIDFHGIAYPYIRTYAVNLLNMSGHYITNPPIIPEF</sequence>
<proteinExistence type="predicted"/>